<accession>G9ZI82</accession>
<dbReference type="Proteomes" id="UP000004750">
    <property type="component" value="Unassembled WGS sequence"/>
</dbReference>
<organism evidence="2 3">
    <name type="scientific">Cardiobacterium valvarum F0432</name>
    <dbReference type="NCBI Taxonomy" id="797473"/>
    <lineage>
        <taxon>Bacteria</taxon>
        <taxon>Pseudomonadati</taxon>
        <taxon>Pseudomonadota</taxon>
        <taxon>Gammaproteobacteria</taxon>
        <taxon>Cardiobacteriales</taxon>
        <taxon>Cardiobacteriaceae</taxon>
        <taxon>Cardiobacterium</taxon>
    </lineage>
</organism>
<dbReference type="EMBL" id="AGCM01000146">
    <property type="protein sequence ID" value="EHM52118.1"/>
    <property type="molecule type" value="Genomic_DNA"/>
</dbReference>
<feature type="signal peptide" evidence="1">
    <location>
        <begin position="1"/>
        <end position="20"/>
    </location>
</feature>
<evidence type="ECO:0008006" key="4">
    <source>
        <dbReference type="Google" id="ProtNLM"/>
    </source>
</evidence>
<dbReference type="AlphaFoldDB" id="G9ZI82"/>
<evidence type="ECO:0000313" key="3">
    <source>
        <dbReference type="Proteomes" id="UP000004750"/>
    </source>
</evidence>
<dbReference type="HOGENOM" id="CLU_2286404_0_0_6"/>
<reference evidence="2 3" key="1">
    <citation type="submission" date="2011-08" db="EMBL/GenBank/DDBJ databases">
        <authorList>
            <person name="Weinstock G."/>
            <person name="Sodergren E."/>
            <person name="Clifton S."/>
            <person name="Fulton L."/>
            <person name="Fulton B."/>
            <person name="Courtney L."/>
            <person name="Fronick C."/>
            <person name="Harrison M."/>
            <person name="Strong C."/>
            <person name="Farmer C."/>
            <person name="Delahaunty K."/>
            <person name="Markovic C."/>
            <person name="Hall O."/>
            <person name="Minx P."/>
            <person name="Tomlinson C."/>
            <person name="Mitreva M."/>
            <person name="Hou S."/>
            <person name="Chen J."/>
            <person name="Wollam A."/>
            <person name="Pepin K.H."/>
            <person name="Johnson M."/>
            <person name="Bhonagiri V."/>
            <person name="Zhang X."/>
            <person name="Suruliraj S."/>
            <person name="Warren W."/>
            <person name="Chinwalla A."/>
            <person name="Mardis E.R."/>
            <person name="Wilson R.K."/>
        </authorList>
    </citation>
    <scope>NUCLEOTIDE SEQUENCE [LARGE SCALE GENOMIC DNA]</scope>
    <source>
        <strain evidence="2 3">F0432</strain>
    </source>
</reference>
<name>G9ZI82_9GAMM</name>
<gene>
    <name evidence="2" type="ORF">HMPREF9080_02492</name>
</gene>
<keyword evidence="1" id="KW-0732">Signal</keyword>
<comment type="caution">
    <text evidence="2">The sequence shown here is derived from an EMBL/GenBank/DDBJ whole genome shotgun (WGS) entry which is preliminary data.</text>
</comment>
<evidence type="ECO:0000256" key="1">
    <source>
        <dbReference type="SAM" id="SignalP"/>
    </source>
</evidence>
<protein>
    <recommendedName>
        <fullName evidence="4">Glycine zipper 2TM domain-containing protein</fullName>
    </recommendedName>
</protein>
<dbReference type="RefSeq" id="WP_006986485.1">
    <property type="nucleotide sequence ID" value="NZ_JH417956.1"/>
</dbReference>
<evidence type="ECO:0000313" key="2">
    <source>
        <dbReference type="EMBL" id="EHM52118.1"/>
    </source>
</evidence>
<feature type="chain" id="PRO_5003530014" description="Glycine zipper 2TM domain-containing protein" evidence="1">
    <location>
        <begin position="21"/>
        <end position="101"/>
    </location>
</feature>
<dbReference type="PROSITE" id="PS51257">
    <property type="entry name" value="PROKAR_LIPOPROTEIN"/>
    <property type="match status" value="1"/>
</dbReference>
<dbReference type="STRING" id="797473.HMPREF9080_02492"/>
<proteinExistence type="predicted"/>
<sequence>MKALLPLTLSLLLIACTATSRNDIPLQVQAPGAPLNSSIGKADVIGAQHLRYTRQPNEVNNALWGGAIGAGIGQAAGHDTESTAYGFGAGVLGGYYSGFLY</sequence>